<sequence>MLTLAVIVLLLGAVFNIVAWPQFLRRVSADPRARDAQGNATRFLTVHRVLVGIALGIAVLSVVAAVGLLLA</sequence>
<comment type="caution">
    <text evidence="2">The sequence shown here is derived from an EMBL/GenBank/DDBJ whole genome shotgun (WGS) entry which is preliminary data.</text>
</comment>
<feature type="transmembrane region" description="Helical" evidence="1">
    <location>
        <begin position="49"/>
        <end position="70"/>
    </location>
</feature>
<dbReference type="AlphaFoldDB" id="A0A2M9CGA0"/>
<keyword evidence="1" id="KW-0472">Membrane</keyword>
<evidence type="ECO:0008006" key="4">
    <source>
        <dbReference type="Google" id="ProtNLM"/>
    </source>
</evidence>
<organism evidence="2 3">
    <name type="scientific">Diaminobutyricimonas aerilata</name>
    <dbReference type="NCBI Taxonomy" id="1162967"/>
    <lineage>
        <taxon>Bacteria</taxon>
        <taxon>Bacillati</taxon>
        <taxon>Actinomycetota</taxon>
        <taxon>Actinomycetes</taxon>
        <taxon>Micrococcales</taxon>
        <taxon>Microbacteriaceae</taxon>
        <taxon>Diaminobutyricimonas</taxon>
    </lineage>
</organism>
<protein>
    <recommendedName>
        <fullName evidence="4">Integral membrane protein</fullName>
    </recommendedName>
</protein>
<keyword evidence="1" id="KW-0812">Transmembrane</keyword>
<dbReference type="OrthoDB" id="4954985at2"/>
<proteinExistence type="predicted"/>
<keyword evidence="3" id="KW-1185">Reference proteome</keyword>
<dbReference type="InterPro" id="IPR058061">
    <property type="entry name" value="SCO4848-like"/>
</dbReference>
<dbReference type="Pfam" id="PF26606">
    <property type="entry name" value="SCO4848"/>
    <property type="match status" value="1"/>
</dbReference>
<dbReference type="Proteomes" id="UP000228758">
    <property type="component" value="Unassembled WGS sequence"/>
</dbReference>
<accession>A0A2M9CGA0</accession>
<dbReference type="EMBL" id="PGFF01000001">
    <property type="protein sequence ID" value="PJJ70890.1"/>
    <property type="molecule type" value="Genomic_DNA"/>
</dbReference>
<dbReference type="NCBIfam" id="NF046117">
    <property type="entry name" value="SCO4848_fam"/>
    <property type="match status" value="1"/>
</dbReference>
<evidence type="ECO:0000313" key="2">
    <source>
        <dbReference type="EMBL" id="PJJ70890.1"/>
    </source>
</evidence>
<reference evidence="2 3" key="1">
    <citation type="submission" date="2017-11" db="EMBL/GenBank/DDBJ databases">
        <title>Genomic Encyclopedia of Archaeal and Bacterial Type Strains, Phase II (KMG-II): From Individual Species to Whole Genera.</title>
        <authorList>
            <person name="Goeker M."/>
        </authorList>
    </citation>
    <scope>NUCLEOTIDE SEQUENCE [LARGE SCALE GENOMIC DNA]</scope>
    <source>
        <strain evidence="2 3">DSM 27393</strain>
    </source>
</reference>
<name>A0A2M9CGA0_9MICO</name>
<evidence type="ECO:0000313" key="3">
    <source>
        <dbReference type="Proteomes" id="UP000228758"/>
    </source>
</evidence>
<evidence type="ECO:0000256" key="1">
    <source>
        <dbReference type="SAM" id="Phobius"/>
    </source>
</evidence>
<dbReference type="RefSeq" id="WP_100363263.1">
    <property type="nucleotide sequence ID" value="NZ_PGFF01000001.1"/>
</dbReference>
<keyword evidence="1" id="KW-1133">Transmembrane helix</keyword>
<gene>
    <name evidence="2" type="ORF">CLV46_0419</name>
</gene>